<dbReference type="Gene3D" id="3.20.20.20">
    <property type="entry name" value="Dihydropteroate synthase-like"/>
    <property type="match status" value="1"/>
</dbReference>
<feature type="domain" description="Pterin-binding" evidence="1">
    <location>
        <begin position="1"/>
        <end position="33"/>
    </location>
</feature>
<dbReference type="SUPFAM" id="SSF51717">
    <property type="entry name" value="Dihydropteroate synthetase-like"/>
    <property type="match status" value="1"/>
</dbReference>
<comment type="caution">
    <text evidence="2">The sequence shown here is derived from an EMBL/GenBank/DDBJ whole genome shotgun (WGS) entry which is preliminary data.</text>
</comment>
<organism evidence="2 3">
    <name type="scientific">Pseudomonas syringae pv. avii</name>
    <dbReference type="NCBI Taxonomy" id="663959"/>
    <lineage>
        <taxon>Bacteria</taxon>
        <taxon>Pseudomonadati</taxon>
        <taxon>Pseudomonadota</taxon>
        <taxon>Gammaproteobacteria</taxon>
        <taxon>Pseudomonadales</taxon>
        <taxon>Pseudomonadaceae</taxon>
        <taxon>Pseudomonas</taxon>
        <taxon>Pseudomonas syringae</taxon>
    </lineage>
</organism>
<dbReference type="PROSITE" id="PS50972">
    <property type="entry name" value="PTERIN_BINDING"/>
    <property type="match status" value="1"/>
</dbReference>
<evidence type="ECO:0000259" key="1">
    <source>
        <dbReference type="PROSITE" id="PS50972"/>
    </source>
</evidence>
<dbReference type="GO" id="GO:0042558">
    <property type="term" value="P:pteridine-containing compound metabolic process"/>
    <property type="evidence" value="ECO:0007669"/>
    <property type="project" value="InterPro"/>
</dbReference>
<sequence>MCIRDRALAALAMTKGARILRVHDVAETADVVRMIAAVQAAE</sequence>
<accession>A0A3M5UCE0</accession>
<evidence type="ECO:0000313" key="2">
    <source>
        <dbReference type="EMBL" id="RMU43581.1"/>
    </source>
</evidence>
<evidence type="ECO:0000313" key="3">
    <source>
        <dbReference type="Proteomes" id="UP000280395"/>
    </source>
</evidence>
<dbReference type="Proteomes" id="UP000280395">
    <property type="component" value="Unassembled WGS sequence"/>
</dbReference>
<dbReference type="AlphaFoldDB" id="A0A3M5UCE0"/>
<name>A0A3M5UCE0_PSESX</name>
<dbReference type="InterPro" id="IPR011005">
    <property type="entry name" value="Dihydropteroate_synth-like_sf"/>
</dbReference>
<reference evidence="2 3" key="1">
    <citation type="submission" date="2018-08" db="EMBL/GenBank/DDBJ databases">
        <title>Recombination of ecologically and evolutionarily significant loci maintains genetic cohesion in the Pseudomonas syringae species complex.</title>
        <authorList>
            <person name="Dillon M."/>
            <person name="Thakur S."/>
            <person name="Almeida R.N.D."/>
            <person name="Weir B.S."/>
            <person name="Guttman D.S."/>
        </authorList>
    </citation>
    <scope>NUCLEOTIDE SEQUENCE [LARGE SCALE GENOMIC DNA]</scope>
    <source>
        <strain evidence="2 3">ICMP 14479</strain>
    </source>
</reference>
<dbReference type="EMBL" id="RBUA01001401">
    <property type="protein sequence ID" value="RMU43581.1"/>
    <property type="molecule type" value="Genomic_DNA"/>
</dbReference>
<proteinExistence type="predicted"/>
<protein>
    <recommendedName>
        <fullName evidence="1">Pterin-binding domain-containing protein</fullName>
    </recommendedName>
</protein>
<gene>
    <name evidence="2" type="ORF">ALP29_201210</name>
</gene>
<dbReference type="InterPro" id="IPR000489">
    <property type="entry name" value="Pterin-binding_dom"/>
</dbReference>